<gene>
    <name evidence="2" type="ORF">HID58_084212</name>
</gene>
<dbReference type="Proteomes" id="UP000824890">
    <property type="component" value="Unassembled WGS sequence"/>
</dbReference>
<evidence type="ECO:0000313" key="3">
    <source>
        <dbReference type="Proteomes" id="UP000824890"/>
    </source>
</evidence>
<proteinExistence type="predicted"/>
<evidence type="ECO:0000313" key="2">
    <source>
        <dbReference type="EMBL" id="KAH0855951.1"/>
    </source>
</evidence>
<dbReference type="InterPro" id="IPR000668">
    <property type="entry name" value="Peptidase_C1A_C"/>
</dbReference>
<reference evidence="2 3" key="1">
    <citation type="submission" date="2021-05" db="EMBL/GenBank/DDBJ databases">
        <title>Genome Assembly of Synthetic Allotetraploid Brassica napus Reveals Homoeologous Exchanges between Subgenomes.</title>
        <authorList>
            <person name="Davis J.T."/>
        </authorList>
    </citation>
    <scope>NUCLEOTIDE SEQUENCE [LARGE SCALE GENOMIC DNA]</scope>
    <source>
        <strain evidence="3">cv. Da-Ae</strain>
        <tissue evidence="2">Seedling</tissue>
    </source>
</reference>
<dbReference type="EMBL" id="JAGKQM010000019">
    <property type="protein sequence ID" value="KAH0855951.1"/>
    <property type="molecule type" value="Genomic_DNA"/>
</dbReference>
<feature type="domain" description="Peptidase C1A papain C-terminal" evidence="1">
    <location>
        <begin position="29"/>
        <end position="56"/>
    </location>
</feature>
<organism evidence="2 3">
    <name type="scientific">Brassica napus</name>
    <name type="common">Rape</name>
    <dbReference type="NCBI Taxonomy" id="3708"/>
    <lineage>
        <taxon>Eukaryota</taxon>
        <taxon>Viridiplantae</taxon>
        <taxon>Streptophyta</taxon>
        <taxon>Embryophyta</taxon>
        <taxon>Tracheophyta</taxon>
        <taxon>Spermatophyta</taxon>
        <taxon>Magnoliopsida</taxon>
        <taxon>eudicotyledons</taxon>
        <taxon>Gunneridae</taxon>
        <taxon>Pentapetalae</taxon>
        <taxon>rosids</taxon>
        <taxon>malvids</taxon>
        <taxon>Brassicales</taxon>
        <taxon>Brassicaceae</taxon>
        <taxon>Brassiceae</taxon>
        <taxon>Brassica</taxon>
    </lineage>
</organism>
<comment type="caution">
    <text evidence="2">The sequence shown here is derived from an EMBL/GenBank/DDBJ whole genome shotgun (WGS) entry which is preliminary data.</text>
</comment>
<name>A0ABQ7XJA6_BRANA</name>
<sequence length="246" mass="28346">EMYNVSGNRDELCEEHDLLPVAKCRTPCGVDFIVVQNSWGHEYGNNGYCRISLPYNRDYDIFWPIDLKTVALEFEIFFEGGKILMTLVSHFVVFARLTQVTYNKDRPIAQRLTLGQPYQERYRKKEIILIQKLQHTKGCDRLHGDVSGVTSRQGGTTKMHFGSERHVKAQEVVTKLKTVLIGIILKAQPELHELKQMNMSSSLEGIYEVVDIRIIWSLFHCGPEFLGMEYGNNGYCRISFHLKISL</sequence>
<protein>
    <recommendedName>
        <fullName evidence="1">Peptidase C1A papain C-terminal domain-containing protein</fullName>
    </recommendedName>
</protein>
<accession>A0ABQ7XJA6</accession>
<dbReference type="SUPFAM" id="SSF54001">
    <property type="entry name" value="Cysteine proteinases"/>
    <property type="match status" value="1"/>
</dbReference>
<keyword evidence="3" id="KW-1185">Reference proteome</keyword>
<dbReference type="Pfam" id="PF00112">
    <property type="entry name" value="Peptidase_C1"/>
    <property type="match status" value="1"/>
</dbReference>
<dbReference type="InterPro" id="IPR038765">
    <property type="entry name" value="Papain-like_cys_pep_sf"/>
</dbReference>
<feature type="non-terminal residue" evidence="2">
    <location>
        <position position="1"/>
    </location>
</feature>
<evidence type="ECO:0000259" key="1">
    <source>
        <dbReference type="Pfam" id="PF00112"/>
    </source>
</evidence>